<evidence type="ECO:0000313" key="3">
    <source>
        <dbReference type="Proteomes" id="UP000232806"/>
    </source>
</evidence>
<dbReference type="InterPro" id="IPR018975">
    <property type="entry name" value="Pseudomurein-binding_repeat"/>
</dbReference>
<dbReference type="OrthoDB" id="71358at2157"/>
<dbReference type="AlphaFoldDB" id="A0A2H4VE31"/>
<keyword evidence="1" id="KW-0812">Transmembrane</keyword>
<dbReference type="EMBL" id="CP017766">
    <property type="protein sequence ID" value="AUB56300.1"/>
    <property type="molecule type" value="Genomic_DNA"/>
</dbReference>
<dbReference type="RefSeq" id="WP_100906275.1">
    <property type="nucleotide sequence ID" value="NZ_CP017766.1"/>
</dbReference>
<evidence type="ECO:0000313" key="2">
    <source>
        <dbReference type="EMBL" id="AUB56300.1"/>
    </source>
</evidence>
<gene>
    <name evidence="2" type="ORF">BK007_09930</name>
</gene>
<reference evidence="2 3" key="1">
    <citation type="submission" date="2016-10" db="EMBL/GenBank/DDBJ databases">
        <title>Comparative genomics between deep and shallow subseafloor isolates.</title>
        <authorList>
            <person name="Ishii S."/>
            <person name="Miller J.R."/>
            <person name="Sutton G."/>
            <person name="Suzuki S."/>
            <person name="Methe B."/>
            <person name="Inagaki F."/>
            <person name="Imachi H."/>
        </authorList>
    </citation>
    <scope>NUCLEOTIDE SEQUENCE [LARGE SCALE GENOMIC DNA]</scope>
    <source>
        <strain evidence="2 3">MO-MB1</strain>
    </source>
</reference>
<organism evidence="2 3">
    <name type="scientific">Methanobacterium subterraneum</name>
    <dbReference type="NCBI Taxonomy" id="59277"/>
    <lineage>
        <taxon>Archaea</taxon>
        <taxon>Methanobacteriati</taxon>
        <taxon>Methanobacteriota</taxon>
        <taxon>Methanomada group</taxon>
        <taxon>Methanobacteria</taxon>
        <taxon>Methanobacteriales</taxon>
        <taxon>Methanobacteriaceae</taxon>
        <taxon>Methanobacterium</taxon>
    </lineage>
</organism>
<evidence type="ECO:0000256" key="1">
    <source>
        <dbReference type="SAM" id="Phobius"/>
    </source>
</evidence>
<sequence>MKCKICGHENDSDASFCEQCGNEIRKDTLSRPTSSKKETEGLTQMNKILIVSIIALVAVLGIMAGVLLKAPNDSNTTIPNSTVNNEPISMSTGFPVSQVPNLAQEISKIGVGFDTITFKGVTLDKNQCLYILSKGIVMIDSGQTGNIPIGNYGNPDSPFGTITAATITKSQYVDMAQRTHSWMDNNGLSPNYIGISVAGQPDLSPESLLNLYVNVLTQYKSTNQLPPTVIIP</sequence>
<protein>
    <submittedName>
        <fullName evidence="2">Pseudomurein-binding repeat-containing protein</fullName>
    </submittedName>
</protein>
<keyword evidence="1" id="KW-0472">Membrane</keyword>
<name>A0A2H4VE31_9EURY</name>
<proteinExistence type="predicted"/>
<feature type="transmembrane region" description="Helical" evidence="1">
    <location>
        <begin position="48"/>
        <end position="68"/>
    </location>
</feature>
<dbReference type="GeneID" id="35124619"/>
<dbReference type="Proteomes" id="UP000232806">
    <property type="component" value="Chromosome"/>
</dbReference>
<dbReference type="Pfam" id="PF09373">
    <property type="entry name" value="PMBR"/>
    <property type="match status" value="1"/>
</dbReference>
<accession>A0A2H4VE31</accession>
<keyword evidence="1" id="KW-1133">Transmembrane helix</keyword>